<dbReference type="SMART" id="SM00862">
    <property type="entry name" value="Trans_reg_C"/>
    <property type="match status" value="1"/>
</dbReference>
<name>A0ABV5AY91_9BACL</name>
<dbReference type="Proteomes" id="UP001580346">
    <property type="component" value="Unassembled WGS sequence"/>
</dbReference>
<dbReference type="InterPro" id="IPR036388">
    <property type="entry name" value="WH-like_DNA-bd_sf"/>
</dbReference>
<feature type="domain" description="OmpR/PhoB-type" evidence="5">
    <location>
        <begin position="115"/>
        <end position="219"/>
    </location>
</feature>
<organism evidence="6 7">
    <name type="scientific">Paenibacillus enshidis</name>
    <dbReference type="NCBI Taxonomy" id="1458439"/>
    <lineage>
        <taxon>Bacteria</taxon>
        <taxon>Bacillati</taxon>
        <taxon>Bacillota</taxon>
        <taxon>Bacilli</taxon>
        <taxon>Bacillales</taxon>
        <taxon>Paenibacillaceae</taxon>
        <taxon>Paenibacillus</taxon>
    </lineage>
</organism>
<proteinExistence type="predicted"/>
<dbReference type="PROSITE" id="PS51755">
    <property type="entry name" value="OMPR_PHOB"/>
    <property type="match status" value="1"/>
</dbReference>
<evidence type="ECO:0000259" key="5">
    <source>
        <dbReference type="PROSITE" id="PS51755"/>
    </source>
</evidence>
<dbReference type="CDD" id="cd00383">
    <property type="entry name" value="trans_reg_C"/>
    <property type="match status" value="1"/>
</dbReference>
<dbReference type="InterPro" id="IPR016032">
    <property type="entry name" value="Sig_transdc_resp-reg_C-effctor"/>
</dbReference>
<dbReference type="Pfam" id="PF00486">
    <property type="entry name" value="Trans_reg_C"/>
    <property type="match status" value="1"/>
</dbReference>
<dbReference type="Gene3D" id="1.10.10.10">
    <property type="entry name" value="Winged helix-like DNA-binding domain superfamily/Winged helix DNA-binding domain"/>
    <property type="match status" value="1"/>
</dbReference>
<evidence type="ECO:0000256" key="2">
    <source>
        <dbReference type="ARBA" id="ARBA00023125"/>
    </source>
</evidence>
<dbReference type="InterPro" id="IPR001867">
    <property type="entry name" value="OmpR/PhoB-type_DNA-bd"/>
</dbReference>
<evidence type="ECO:0000313" key="6">
    <source>
        <dbReference type="EMBL" id="MFB5269181.1"/>
    </source>
</evidence>
<dbReference type="SUPFAM" id="SSF46894">
    <property type="entry name" value="C-terminal effector domain of the bipartite response regulators"/>
    <property type="match status" value="1"/>
</dbReference>
<accession>A0ABV5AY91</accession>
<reference evidence="6 7" key="1">
    <citation type="submission" date="2024-09" db="EMBL/GenBank/DDBJ databases">
        <title>Paenibacillus zeirhizospherea sp. nov., isolated from surface of the maize (Zea mays) roots in a horticulture field, Hungary.</title>
        <authorList>
            <person name="Marton D."/>
            <person name="Farkas M."/>
            <person name="Bedics A."/>
            <person name="Toth E."/>
            <person name="Tancsics A."/>
            <person name="Boka K."/>
            <person name="Maroti G."/>
            <person name="Kriszt B."/>
            <person name="Cserhati M."/>
        </authorList>
    </citation>
    <scope>NUCLEOTIDE SEQUENCE [LARGE SCALE GENOMIC DNA]</scope>
    <source>
        <strain evidence="6 7">KCTC 33519</strain>
    </source>
</reference>
<comment type="caution">
    <text evidence="6">The sequence shown here is derived from an EMBL/GenBank/DDBJ whole genome shotgun (WGS) entry which is preliminary data.</text>
</comment>
<evidence type="ECO:0000256" key="4">
    <source>
        <dbReference type="PROSITE-ProRule" id="PRU01091"/>
    </source>
</evidence>
<keyword evidence="2 4" id="KW-0238">DNA-binding</keyword>
<keyword evidence="1" id="KW-0805">Transcription regulation</keyword>
<sequence length="221" mass="25715">MEVLMFSNKISNEDPILKSIFKMSEINLTQINNRGKLKELILEQHRKYIAVILDLQICSNDDLSFWKQLLDLSPLPILILSSDTSKSYHDIRQQKATIHLAKPITDFCRHIHDEEKQKQIDELEFIPLTKEVFFNITGHCIRKDNRCTSLSSTEFKLLFLLVRNRGQIFSSHKLLDQLDLPGLSTLYVHIQNIRSKIEKDPHNPVILINHRGRGYSVKTEA</sequence>
<gene>
    <name evidence="6" type="ORF">ACE41H_20665</name>
</gene>
<dbReference type="EMBL" id="JBHHMI010000026">
    <property type="protein sequence ID" value="MFB5269181.1"/>
    <property type="molecule type" value="Genomic_DNA"/>
</dbReference>
<feature type="DNA-binding region" description="OmpR/PhoB-type" evidence="4">
    <location>
        <begin position="115"/>
        <end position="219"/>
    </location>
</feature>
<keyword evidence="7" id="KW-1185">Reference proteome</keyword>
<dbReference type="RefSeq" id="WP_375357456.1">
    <property type="nucleotide sequence ID" value="NZ_JBHHMI010000026.1"/>
</dbReference>
<protein>
    <submittedName>
        <fullName evidence="6">Winged helix-turn-helix domain-containing protein</fullName>
    </submittedName>
</protein>
<keyword evidence="3" id="KW-0804">Transcription</keyword>
<evidence type="ECO:0000256" key="3">
    <source>
        <dbReference type="ARBA" id="ARBA00023163"/>
    </source>
</evidence>
<evidence type="ECO:0000313" key="7">
    <source>
        <dbReference type="Proteomes" id="UP001580346"/>
    </source>
</evidence>
<evidence type="ECO:0000256" key="1">
    <source>
        <dbReference type="ARBA" id="ARBA00023015"/>
    </source>
</evidence>